<dbReference type="Pfam" id="PF02626">
    <property type="entry name" value="CT_A_B"/>
    <property type="match status" value="1"/>
</dbReference>
<dbReference type="GO" id="GO:0016740">
    <property type="term" value="F:transferase activity"/>
    <property type="evidence" value="ECO:0007669"/>
    <property type="project" value="UniProtKB-KW"/>
</dbReference>
<evidence type="ECO:0000313" key="6">
    <source>
        <dbReference type="Proteomes" id="UP000291981"/>
    </source>
</evidence>
<dbReference type="Gene3D" id="2.40.100.10">
    <property type="entry name" value="Cyclophilin-like"/>
    <property type="match status" value="1"/>
</dbReference>
<accession>A0A4Q8QER0</accession>
<keyword evidence="5" id="KW-0808">Transferase</keyword>
<dbReference type="EMBL" id="SGIU01000001">
    <property type="protein sequence ID" value="TAI48955.1"/>
    <property type="molecule type" value="Genomic_DNA"/>
</dbReference>
<dbReference type="SMART" id="SM00797">
    <property type="entry name" value="AHS2"/>
    <property type="match status" value="1"/>
</dbReference>
<evidence type="ECO:0000259" key="4">
    <source>
        <dbReference type="SMART" id="SM00797"/>
    </source>
</evidence>
<protein>
    <submittedName>
        <fullName evidence="5">Biotin-dependent carboxyltransferase</fullName>
    </submittedName>
</protein>
<gene>
    <name evidence="5" type="ORF">EW142_03935</name>
</gene>
<reference evidence="5 6" key="1">
    <citation type="submission" date="2019-02" db="EMBL/GenBank/DDBJ databases">
        <title>Draft genome sequence of Muricauda sp. 176CP4-71.</title>
        <authorList>
            <person name="Park J.-S."/>
        </authorList>
    </citation>
    <scope>NUCLEOTIDE SEQUENCE [LARGE SCALE GENOMIC DNA]</scope>
    <source>
        <strain evidence="5 6">176CP4-71</strain>
    </source>
</reference>
<evidence type="ECO:0000256" key="2">
    <source>
        <dbReference type="ARBA" id="ARBA00022801"/>
    </source>
</evidence>
<keyword evidence="1" id="KW-0547">Nucleotide-binding</keyword>
<evidence type="ECO:0000313" key="5">
    <source>
        <dbReference type="EMBL" id="TAI48955.1"/>
    </source>
</evidence>
<dbReference type="InterPro" id="IPR029000">
    <property type="entry name" value="Cyclophilin-like_dom_sf"/>
</dbReference>
<dbReference type="GO" id="GO:0016787">
    <property type="term" value="F:hydrolase activity"/>
    <property type="evidence" value="ECO:0007669"/>
    <property type="project" value="UniProtKB-KW"/>
</dbReference>
<dbReference type="GO" id="GO:0005524">
    <property type="term" value="F:ATP binding"/>
    <property type="evidence" value="ECO:0007669"/>
    <property type="project" value="UniProtKB-KW"/>
</dbReference>
<keyword evidence="6" id="KW-1185">Reference proteome</keyword>
<comment type="caution">
    <text evidence="5">The sequence shown here is derived from an EMBL/GenBank/DDBJ whole genome shotgun (WGS) entry which is preliminary data.</text>
</comment>
<dbReference type="PANTHER" id="PTHR43309:SF5">
    <property type="entry name" value="5-OXOPROLINASE SUBUNIT C"/>
    <property type="match status" value="1"/>
</dbReference>
<feature type="domain" description="Carboxyltransferase" evidence="4">
    <location>
        <begin position="23"/>
        <end position="280"/>
    </location>
</feature>
<sequence>MLKVLKSGFFTTIQDLGRLGHRSIGVPISGAMDHSAVKKANLMLENNAGDAVLEITMTGPTLQFELSTFICLSGALMSPTLNNKPIDNYKVIPVKKGDILSYGRLEAGFRNYLAIKDGFQTPKMLGSASQYFPVTARKCIKDGLEIEYKGTESFEPILTELKTEEQFALESMNVYKGPEYGILSDSQLKKLFSQPFTVSKENNRMAYQLSEKIEGHSHSMLTSGTLPGTIQITPAGKLIILMKDGQTTGGYPRILQMSEASICNLAQKKFGDILSFKLIN</sequence>
<organism evidence="5 6">
    <name type="scientific">Flagellimonas allohymeniacidonis</name>
    <dbReference type="NCBI Taxonomy" id="2517819"/>
    <lineage>
        <taxon>Bacteria</taxon>
        <taxon>Pseudomonadati</taxon>
        <taxon>Bacteroidota</taxon>
        <taxon>Flavobacteriia</taxon>
        <taxon>Flavobacteriales</taxon>
        <taxon>Flavobacteriaceae</taxon>
        <taxon>Flagellimonas</taxon>
    </lineage>
</organism>
<dbReference type="OrthoDB" id="9782422at2"/>
<dbReference type="InterPro" id="IPR003778">
    <property type="entry name" value="CT_A_B"/>
</dbReference>
<keyword evidence="2" id="KW-0378">Hydrolase</keyword>
<dbReference type="InterPro" id="IPR052708">
    <property type="entry name" value="PxpC"/>
</dbReference>
<dbReference type="AlphaFoldDB" id="A0A4Q8QER0"/>
<evidence type="ECO:0000256" key="1">
    <source>
        <dbReference type="ARBA" id="ARBA00022741"/>
    </source>
</evidence>
<evidence type="ECO:0000256" key="3">
    <source>
        <dbReference type="ARBA" id="ARBA00022840"/>
    </source>
</evidence>
<proteinExistence type="predicted"/>
<dbReference type="RefSeq" id="WP_130609939.1">
    <property type="nucleotide sequence ID" value="NZ_SGIU01000001.1"/>
</dbReference>
<dbReference type="Proteomes" id="UP000291981">
    <property type="component" value="Unassembled WGS sequence"/>
</dbReference>
<keyword evidence="3" id="KW-0067">ATP-binding</keyword>
<dbReference type="PANTHER" id="PTHR43309">
    <property type="entry name" value="5-OXOPROLINASE SUBUNIT C"/>
    <property type="match status" value="1"/>
</dbReference>
<name>A0A4Q8QER0_9FLAO</name>